<dbReference type="Gene3D" id="1.10.640.10">
    <property type="entry name" value="Haem peroxidase domain superfamily, animal type"/>
    <property type="match status" value="1"/>
</dbReference>
<dbReference type="InterPro" id="IPR010255">
    <property type="entry name" value="Haem_peroxidase_sf"/>
</dbReference>
<name>A0A8J5K3T9_HOMAM</name>
<evidence type="ECO:0000313" key="8">
    <source>
        <dbReference type="Proteomes" id="UP000747542"/>
    </source>
</evidence>
<gene>
    <name evidence="7" type="primary">Pxdn-L1</name>
    <name evidence="7" type="ORF">Hamer_G011522</name>
</gene>
<dbReference type="CDD" id="cd09823">
    <property type="entry name" value="peroxinectin_like"/>
    <property type="match status" value="1"/>
</dbReference>
<dbReference type="AlphaFoldDB" id="A0A8J5K3T9"/>
<evidence type="ECO:0000256" key="2">
    <source>
        <dbReference type="ARBA" id="ARBA00022525"/>
    </source>
</evidence>
<dbReference type="PANTHER" id="PTHR11475">
    <property type="entry name" value="OXIDASE/PEROXIDASE"/>
    <property type="match status" value="1"/>
</dbReference>
<dbReference type="GO" id="GO:0046872">
    <property type="term" value="F:metal ion binding"/>
    <property type="evidence" value="ECO:0007669"/>
    <property type="project" value="UniProtKB-KW"/>
</dbReference>
<dbReference type="GO" id="GO:0005576">
    <property type="term" value="C:extracellular region"/>
    <property type="evidence" value="ECO:0007669"/>
    <property type="project" value="UniProtKB-SubCell"/>
</dbReference>
<sequence>IGQFIDHDLALISIITGTCRQESQGGRRVREAGESGRQSVDSVGADSTPKKCEACSMWRDDPACAPIPIPQDDSHLQPQDLYSGQRRCLSFVRSGAVGGRDMQGLPTLDQTSVCTAFLDLSTVYGSDECRERDLRLYFGGMMVEVKPGNSRRGFPPTTDAHHFEDCRSDKNKCFLAGDDRNNEHLALMVIHTLFFREHNRLATHLSALNPHWGDETIFQEARRINIAQYQHIVYSEFLPVLLGQQKMADYRLTPEKSGYYQGYDARVNPGVLNEFATSAFRVGHTMVPNRLFLLDHNYFPLASVPLVHTFHNSSLALKGAILNQLFQGLHTAPQDLFARNIARGRDHGIGPYIKYRAACGGEAATSFDDLLRVMSQSAVAALRQAYAHVEDVDLFPGGLAENHVPGGLVGPTFACIIAYQFLNSRRGDRFWYENADAGLTPPQLHDVRTSSSLARLVCDNLDEDDARIPANMRCKPQLSGCQQPNQDEHCQLLC</sequence>
<feature type="binding site" description="axial binding residue" evidence="5">
    <location>
        <position position="284"/>
    </location>
    <ligand>
        <name>heme b</name>
        <dbReference type="ChEBI" id="CHEBI:60344"/>
    </ligand>
    <ligandPart>
        <name>Fe</name>
        <dbReference type="ChEBI" id="CHEBI:18248"/>
    </ligandPart>
</feature>
<dbReference type="Pfam" id="PF03098">
    <property type="entry name" value="An_peroxidase"/>
    <property type="match status" value="1"/>
</dbReference>
<dbReference type="PANTHER" id="PTHR11475:SF4">
    <property type="entry name" value="CHORION PEROXIDASE"/>
    <property type="match status" value="1"/>
</dbReference>
<keyword evidence="5" id="KW-0479">Metal-binding</keyword>
<keyword evidence="5" id="KW-0408">Iron</keyword>
<keyword evidence="3" id="KW-0575">Peroxidase</keyword>
<comment type="caution">
    <text evidence="7">The sequence shown here is derived from an EMBL/GenBank/DDBJ whole genome shotgun (WGS) entry which is preliminary data.</text>
</comment>
<keyword evidence="4" id="KW-0325">Glycoprotein</keyword>
<protein>
    <submittedName>
        <fullName evidence="7">Peroxidasin-like 1</fullName>
    </submittedName>
</protein>
<dbReference type="GO" id="GO:0020037">
    <property type="term" value="F:heme binding"/>
    <property type="evidence" value="ECO:0007669"/>
    <property type="project" value="InterPro"/>
</dbReference>
<evidence type="ECO:0000256" key="6">
    <source>
        <dbReference type="SAM" id="MobiDB-lite"/>
    </source>
</evidence>
<evidence type="ECO:0000256" key="1">
    <source>
        <dbReference type="ARBA" id="ARBA00004613"/>
    </source>
</evidence>
<dbReference type="PROSITE" id="PS50292">
    <property type="entry name" value="PEROXIDASE_3"/>
    <property type="match status" value="1"/>
</dbReference>
<proteinExistence type="predicted"/>
<organism evidence="7 8">
    <name type="scientific">Homarus americanus</name>
    <name type="common">American lobster</name>
    <dbReference type="NCBI Taxonomy" id="6706"/>
    <lineage>
        <taxon>Eukaryota</taxon>
        <taxon>Metazoa</taxon>
        <taxon>Ecdysozoa</taxon>
        <taxon>Arthropoda</taxon>
        <taxon>Crustacea</taxon>
        <taxon>Multicrustacea</taxon>
        <taxon>Malacostraca</taxon>
        <taxon>Eumalacostraca</taxon>
        <taxon>Eucarida</taxon>
        <taxon>Decapoda</taxon>
        <taxon>Pleocyemata</taxon>
        <taxon>Astacidea</taxon>
        <taxon>Nephropoidea</taxon>
        <taxon>Nephropidae</taxon>
        <taxon>Homarus</taxon>
    </lineage>
</organism>
<dbReference type="Proteomes" id="UP000747542">
    <property type="component" value="Unassembled WGS sequence"/>
</dbReference>
<feature type="non-terminal residue" evidence="7">
    <location>
        <position position="494"/>
    </location>
</feature>
<dbReference type="GO" id="GO:0006979">
    <property type="term" value="P:response to oxidative stress"/>
    <property type="evidence" value="ECO:0007669"/>
    <property type="project" value="InterPro"/>
</dbReference>
<accession>A0A8J5K3T9</accession>
<dbReference type="GO" id="GO:0004601">
    <property type="term" value="F:peroxidase activity"/>
    <property type="evidence" value="ECO:0007669"/>
    <property type="project" value="UniProtKB-KW"/>
</dbReference>
<feature type="region of interest" description="Disordered" evidence="6">
    <location>
        <begin position="23"/>
        <end position="49"/>
    </location>
</feature>
<keyword evidence="2" id="KW-0964">Secreted</keyword>
<dbReference type="InterPro" id="IPR019791">
    <property type="entry name" value="Haem_peroxidase_animal"/>
</dbReference>
<comment type="subcellular location">
    <subcellularLocation>
        <location evidence="1">Secreted</location>
    </subcellularLocation>
</comment>
<keyword evidence="8" id="KW-1185">Reference proteome</keyword>
<evidence type="ECO:0000256" key="5">
    <source>
        <dbReference type="PIRSR" id="PIRSR619791-2"/>
    </source>
</evidence>
<evidence type="ECO:0000256" key="4">
    <source>
        <dbReference type="ARBA" id="ARBA00023180"/>
    </source>
</evidence>
<evidence type="ECO:0000313" key="7">
    <source>
        <dbReference type="EMBL" id="KAG7168856.1"/>
    </source>
</evidence>
<dbReference type="EMBL" id="JAHLQT010018664">
    <property type="protein sequence ID" value="KAG7168856.1"/>
    <property type="molecule type" value="Genomic_DNA"/>
</dbReference>
<keyword evidence="5" id="KW-0349">Heme</keyword>
<keyword evidence="3" id="KW-0560">Oxidoreductase</keyword>
<dbReference type="PRINTS" id="PR00457">
    <property type="entry name" value="ANPEROXIDASE"/>
</dbReference>
<evidence type="ECO:0000256" key="3">
    <source>
        <dbReference type="ARBA" id="ARBA00022559"/>
    </source>
</evidence>
<dbReference type="SUPFAM" id="SSF48113">
    <property type="entry name" value="Heme-dependent peroxidases"/>
    <property type="match status" value="1"/>
</dbReference>
<dbReference type="InterPro" id="IPR037120">
    <property type="entry name" value="Haem_peroxidase_sf_animal"/>
</dbReference>
<reference evidence="7" key="1">
    <citation type="journal article" date="2021" name="Sci. Adv.">
        <title>The American lobster genome reveals insights on longevity, neural, and immune adaptations.</title>
        <authorList>
            <person name="Polinski J.M."/>
            <person name="Zimin A.V."/>
            <person name="Clark K.F."/>
            <person name="Kohn A.B."/>
            <person name="Sadowski N."/>
            <person name="Timp W."/>
            <person name="Ptitsyn A."/>
            <person name="Khanna P."/>
            <person name="Romanova D.Y."/>
            <person name="Williams P."/>
            <person name="Greenwood S.J."/>
            <person name="Moroz L.L."/>
            <person name="Walt D.R."/>
            <person name="Bodnar A.G."/>
        </authorList>
    </citation>
    <scope>NUCLEOTIDE SEQUENCE</scope>
    <source>
        <strain evidence="7">GMGI-L3</strain>
    </source>
</reference>